<gene>
    <name evidence="1" type="ORF">UW79_C0002G0014</name>
</gene>
<accession>A0A0G1MPH9</accession>
<dbReference type="GO" id="GO:0006281">
    <property type="term" value="P:DNA repair"/>
    <property type="evidence" value="ECO:0007669"/>
    <property type="project" value="InterPro"/>
</dbReference>
<evidence type="ECO:0000313" key="1">
    <source>
        <dbReference type="EMBL" id="KKT82697.1"/>
    </source>
</evidence>
<dbReference type="InterPro" id="IPR011257">
    <property type="entry name" value="DNA_glycosylase"/>
</dbReference>
<dbReference type="Proteomes" id="UP000034032">
    <property type="component" value="Unassembled WGS sequence"/>
</dbReference>
<dbReference type="Gene3D" id="1.10.1670.10">
    <property type="entry name" value="Helix-hairpin-Helix base-excision DNA repair enzymes (C-terminal)"/>
    <property type="match status" value="1"/>
</dbReference>
<protein>
    <recommendedName>
        <fullName evidence="3">Iron-sulfur cluster loop</fullName>
    </recommendedName>
</protein>
<dbReference type="SUPFAM" id="SSF48150">
    <property type="entry name" value="DNA-glycosylase"/>
    <property type="match status" value="1"/>
</dbReference>
<reference evidence="1 2" key="1">
    <citation type="journal article" date="2015" name="Nature">
        <title>rRNA introns, odd ribosomes, and small enigmatic genomes across a large radiation of phyla.</title>
        <authorList>
            <person name="Brown C.T."/>
            <person name="Hug L.A."/>
            <person name="Thomas B.C."/>
            <person name="Sharon I."/>
            <person name="Castelle C.J."/>
            <person name="Singh A."/>
            <person name="Wilkins M.J."/>
            <person name="Williams K.H."/>
            <person name="Banfield J.F."/>
        </authorList>
    </citation>
    <scope>NUCLEOTIDE SEQUENCE [LARGE SCALE GENOMIC DNA]</scope>
</reference>
<proteinExistence type="predicted"/>
<name>A0A0G1MPH9_9BACT</name>
<evidence type="ECO:0008006" key="3">
    <source>
        <dbReference type="Google" id="ProtNLM"/>
    </source>
</evidence>
<comment type="caution">
    <text evidence="1">The sequence shown here is derived from an EMBL/GenBank/DDBJ whole genome shotgun (WGS) entry which is preliminary data.</text>
</comment>
<organism evidence="1 2">
    <name type="scientific">Candidatus Yanofskybacteria bacterium GW2011_GWA2_44_9</name>
    <dbReference type="NCBI Taxonomy" id="1619025"/>
    <lineage>
        <taxon>Bacteria</taxon>
        <taxon>Candidatus Yanofskyibacteriota</taxon>
    </lineage>
</organism>
<sequence length="324" mass="37457">MARINQKQIERFAAKVRSIDTSRAKLNFYSYHKDNQEVVESDKYPPLNAPGVINFFFAVTMQNYGFWIGDIGGYVEPLVKEIDGKVLKGSDLLSVLSMKVYREKGPEFFDPQNLAKLSFLDFCAWFPENAGFQDLTIRHQMAVDYGKFMSRFTDSPVESLVSFANSQKRPLSFFLRQTKNLPGYDKDELAKKNLLLAMILSNRPERFLRVNSEEKWNPIVDYHLMRVALRLGLVDLYPAEDRLIASRGYVMPSVEKAIRQKVFDAVGRVIDLSGKPMSEIDFLMWSARRYCPEMTKPNCSKCVLSEVCPKKDWLFQPVFRTTNY</sequence>
<dbReference type="InterPro" id="IPR023170">
    <property type="entry name" value="HhH_base_excis_C"/>
</dbReference>
<dbReference type="AlphaFoldDB" id="A0A0G1MPH9"/>
<dbReference type="EMBL" id="LCJR01000002">
    <property type="protein sequence ID" value="KKT82697.1"/>
    <property type="molecule type" value="Genomic_DNA"/>
</dbReference>
<dbReference type="GO" id="GO:0003824">
    <property type="term" value="F:catalytic activity"/>
    <property type="evidence" value="ECO:0007669"/>
    <property type="project" value="InterPro"/>
</dbReference>
<evidence type="ECO:0000313" key="2">
    <source>
        <dbReference type="Proteomes" id="UP000034032"/>
    </source>
</evidence>